<dbReference type="InterPro" id="IPR052935">
    <property type="entry name" value="Mg2+_PAP"/>
</dbReference>
<feature type="domain" description="Phosphatidate phosphatase APP1 catalytic" evidence="1">
    <location>
        <begin position="173"/>
        <end position="345"/>
    </location>
</feature>
<keyword evidence="3" id="KW-1185">Reference proteome</keyword>
<gene>
    <name evidence="2" type="ORF">FYJ24_06770</name>
</gene>
<sequence length="402" mass="44707">MFVGTFEIGAELFSFGASRYLELARWFPSVLAFGGYGNEREARVMCRTLMAKTSDERDWLEDRRGWRQYFDIEVPRNPVLIELGGAITILDSDGGGYIDATIRDHGLAPGWHAAHVHVIDKKDLIRHKRALLQESSWTMAGRARLARRAKRLGIRLGPPVRVPVRIIGDSEKVGIISDVDDTIVVTDVPRPLLAARNAFVTRPSDRKPVPGMAHFLQSLRVVALRAAGTRTPGWLSTRADEPVASIPPPAIYLSTGAWNTAPMLRKFLRHMGFPLGTVLLRPWGITDTGFPPSGIEHKLGQFARLTEMVPHVKWLLLGDDGQHDPLIFTKIGEQYPDRVAGVFLHCLSKREHVLAHGSLQPMEQTPQMPPGIPVVLGDDGFTLTEKIHSEQFEAVLSNLLRS</sequence>
<dbReference type="AlphaFoldDB" id="A0A6N7VRS0"/>
<dbReference type="PANTHER" id="PTHR28208">
    <property type="entry name" value="PHOSPHATIDATE PHOSPHATASE APP1"/>
    <property type="match status" value="1"/>
</dbReference>
<reference evidence="2 3" key="1">
    <citation type="submission" date="2019-08" db="EMBL/GenBank/DDBJ databases">
        <title>In-depth cultivation of the pig gut microbiome towards novel bacterial diversity and tailored functional studies.</title>
        <authorList>
            <person name="Wylensek D."/>
            <person name="Hitch T.C.A."/>
            <person name="Clavel T."/>
        </authorList>
    </citation>
    <scope>NUCLEOTIDE SEQUENCE [LARGE SCALE GENOMIC DNA]</scope>
    <source>
        <strain evidence="2 3">WB03_NA08</strain>
    </source>
</reference>
<dbReference type="Proteomes" id="UP000470875">
    <property type="component" value="Unassembled WGS sequence"/>
</dbReference>
<dbReference type="Pfam" id="PF09949">
    <property type="entry name" value="APP1_cat"/>
    <property type="match status" value="1"/>
</dbReference>
<dbReference type="PANTHER" id="PTHR28208:SF3">
    <property type="entry name" value="PHOSPHATIDATE PHOSPHATASE APP1"/>
    <property type="match status" value="1"/>
</dbReference>
<protein>
    <submittedName>
        <fullName evidence="2">DUF2183 domain-containing protein</fullName>
    </submittedName>
</protein>
<organism evidence="2 3">
    <name type="scientific">Scrofimicrobium canadense</name>
    <dbReference type="NCBI Taxonomy" id="2652290"/>
    <lineage>
        <taxon>Bacteria</taxon>
        <taxon>Bacillati</taxon>
        <taxon>Actinomycetota</taxon>
        <taxon>Actinomycetes</taxon>
        <taxon>Actinomycetales</taxon>
        <taxon>Actinomycetaceae</taxon>
        <taxon>Scrofimicrobium</taxon>
    </lineage>
</organism>
<name>A0A6N7VRS0_9ACTO</name>
<dbReference type="EMBL" id="VULO01000007">
    <property type="protein sequence ID" value="MSS84469.1"/>
    <property type="molecule type" value="Genomic_DNA"/>
</dbReference>
<proteinExistence type="predicted"/>
<accession>A0A6N7VRS0</accession>
<comment type="caution">
    <text evidence="2">The sequence shown here is derived from an EMBL/GenBank/DDBJ whole genome shotgun (WGS) entry which is preliminary data.</text>
</comment>
<evidence type="ECO:0000313" key="2">
    <source>
        <dbReference type="EMBL" id="MSS84469.1"/>
    </source>
</evidence>
<dbReference type="GO" id="GO:0008195">
    <property type="term" value="F:phosphatidate phosphatase activity"/>
    <property type="evidence" value="ECO:0007669"/>
    <property type="project" value="InterPro"/>
</dbReference>
<dbReference type="InterPro" id="IPR019236">
    <property type="entry name" value="APP1_cat"/>
</dbReference>
<dbReference type="RefSeq" id="WP_154544845.1">
    <property type="nucleotide sequence ID" value="NZ_VULO01000007.1"/>
</dbReference>
<evidence type="ECO:0000259" key="1">
    <source>
        <dbReference type="Pfam" id="PF09949"/>
    </source>
</evidence>
<evidence type="ECO:0000313" key="3">
    <source>
        <dbReference type="Proteomes" id="UP000470875"/>
    </source>
</evidence>